<evidence type="ECO:0000256" key="5">
    <source>
        <dbReference type="HAMAP-Rule" id="MF_02033"/>
    </source>
</evidence>
<dbReference type="Gene3D" id="3.30.420.40">
    <property type="match status" value="2"/>
</dbReference>
<accession>A0A7C3WNZ1</accession>
<protein>
    <recommendedName>
        <fullName evidence="5 6">Cell division protein FtsA</fullName>
    </recommendedName>
</protein>
<dbReference type="PANTHER" id="PTHR32432:SF4">
    <property type="entry name" value="CELL DIVISION PROTEIN FTSA"/>
    <property type="match status" value="1"/>
</dbReference>
<dbReference type="InterPro" id="IPR043129">
    <property type="entry name" value="ATPase_NBD"/>
</dbReference>
<comment type="caution">
    <text evidence="8">The sequence shown here is derived from an EMBL/GenBank/DDBJ whole genome shotgun (WGS) entry which is preliminary data.</text>
</comment>
<dbReference type="SUPFAM" id="SSF53067">
    <property type="entry name" value="Actin-like ATPase domain"/>
    <property type="match status" value="2"/>
</dbReference>
<keyword evidence="2 5" id="KW-0132">Cell division</keyword>
<evidence type="ECO:0000256" key="2">
    <source>
        <dbReference type="ARBA" id="ARBA00022618"/>
    </source>
</evidence>
<evidence type="ECO:0000256" key="4">
    <source>
        <dbReference type="ARBA" id="ARBA00023306"/>
    </source>
</evidence>
<dbReference type="PANTHER" id="PTHR32432">
    <property type="entry name" value="CELL DIVISION PROTEIN FTSA-RELATED"/>
    <property type="match status" value="1"/>
</dbReference>
<dbReference type="InterPro" id="IPR020823">
    <property type="entry name" value="Cell_div_FtsA"/>
</dbReference>
<dbReference type="InterPro" id="IPR003494">
    <property type="entry name" value="SHS2_FtsA"/>
</dbReference>
<dbReference type="SMART" id="SM00842">
    <property type="entry name" value="FtsA"/>
    <property type="match status" value="1"/>
</dbReference>
<comment type="subcellular location">
    <subcellularLocation>
        <location evidence="5">Cell membrane</location>
        <topology evidence="5">Peripheral membrane protein</topology>
        <orientation evidence="5">Cytoplasmic side</orientation>
    </subcellularLocation>
    <text evidence="5">Localizes to the Z ring in an FtsZ-dependent manner. Targeted to the membrane through a conserved C-terminal amphipathic helix.</text>
</comment>
<dbReference type="HAMAP" id="MF_02033">
    <property type="entry name" value="FtsA"/>
    <property type="match status" value="1"/>
</dbReference>
<comment type="function">
    <text evidence="5 6">Cell division protein that is involved in the assembly of the Z ring. May serve as a membrane anchor for the Z ring.</text>
</comment>
<dbReference type="CDD" id="cd24048">
    <property type="entry name" value="ASKHA_NBD_FtsA"/>
    <property type="match status" value="1"/>
</dbReference>
<dbReference type="Pfam" id="PF14450">
    <property type="entry name" value="FtsA"/>
    <property type="match status" value="2"/>
</dbReference>
<evidence type="ECO:0000313" key="8">
    <source>
        <dbReference type="EMBL" id="HGB15692.1"/>
    </source>
</evidence>
<dbReference type="GO" id="GO:0032153">
    <property type="term" value="C:cell division site"/>
    <property type="evidence" value="ECO:0007669"/>
    <property type="project" value="UniProtKB-UniRule"/>
</dbReference>
<reference evidence="8" key="1">
    <citation type="journal article" date="2020" name="mSystems">
        <title>Genome- and Community-Level Interaction Insights into Carbon Utilization and Element Cycling Functions of Hydrothermarchaeota in Hydrothermal Sediment.</title>
        <authorList>
            <person name="Zhou Z."/>
            <person name="Liu Y."/>
            <person name="Xu W."/>
            <person name="Pan J."/>
            <person name="Luo Z.H."/>
            <person name="Li M."/>
        </authorList>
    </citation>
    <scope>NUCLEOTIDE SEQUENCE [LARGE SCALE GENOMIC DNA]</scope>
    <source>
        <strain evidence="8">SpSt-776</strain>
    </source>
</reference>
<dbReference type="PIRSF" id="PIRSF003101">
    <property type="entry name" value="FtsA"/>
    <property type="match status" value="1"/>
</dbReference>
<dbReference type="GO" id="GO:0043093">
    <property type="term" value="P:FtsZ-dependent cytokinesis"/>
    <property type="evidence" value="ECO:0007669"/>
    <property type="project" value="UniProtKB-UniRule"/>
</dbReference>
<dbReference type="GO" id="GO:0009898">
    <property type="term" value="C:cytoplasmic side of plasma membrane"/>
    <property type="evidence" value="ECO:0007669"/>
    <property type="project" value="UniProtKB-UniRule"/>
</dbReference>
<name>A0A7C3WNZ1_9BACT</name>
<evidence type="ECO:0000256" key="6">
    <source>
        <dbReference type="PIRNR" id="PIRNR003101"/>
    </source>
</evidence>
<evidence type="ECO:0000256" key="3">
    <source>
        <dbReference type="ARBA" id="ARBA00023136"/>
    </source>
</evidence>
<dbReference type="Pfam" id="PF02491">
    <property type="entry name" value="SHS2_FTSA"/>
    <property type="match status" value="1"/>
</dbReference>
<dbReference type="NCBIfam" id="TIGR01174">
    <property type="entry name" value="ftsA"/>
    <property type="match status" value="1"/>
</dbReference>
<keyword evidence="4 5" id="KW-0131">Cell cycle</keyword>
<organism evidence="8">
    <name type="scientific">Desulfobacca acetoxidans</name>
    <dbReference type="NCBI Taxonomy" id="60893"/>
    <lineage>
        <taxon>Bacteria</taxon>
        <taxon>Pseudomonadati</taxon>
        <taxon>Thermodesulfobacteriota</taxon>
        <taxon>Desulfobaccia</taxon>
        <taxon>Desulfobaccales</taxon>
        <taxon>Desulfobaccaceae</taxon>
        <taxon>Desulfobacca</taxon>
    </lineage>
</organism>
<dbReference type="EMBL" id="DTHB01000060">
    <property type="protein sequence ID" value="HGB15692.1"/>
    <property type="molecule type" value="Genomic_DNA"/>
</dbReference>
<dbReference type="InterPro" id="IPR050696">
    <property type="entry name" value="FtsA/MreB"/>
</dbReference>
<comment type="subunit">
    <text evidence="5">Self-interacts. Interacts with FtsZ.</text>
</comment>
<proteinExistence type="inferred from homology"/>
<gene>
    <name evidence="5 8" type="primary">ftsA</name>
    <name evidence="8" type="ORF">ENV62_10720</name>
</gene>
<evidence type="ECO:0000259" key="7">
    <source>
        <dbReference type="SMART" id="SM00842"/>
    </source>
</evidence>
<comment type="similarity">
    <text evidence="5 6">Belongs to the FtsA/MreB family.</text>
</comment>
<sequence>MNQELIVGLDIGTTKVCAVVGEVRDNLVEIVGIGTAPTGGGLRKSVVVNIDNTVKAIRKAVEEAETMAGCEIRSVYTGVAGAHIQGQNSHGVIVVKEREVTPAEVERVIESAKLMVSVPSDRAVIHTLVQDFLIDGQDGIRDPVGIHGVRLECRVHIVTAAVNALNNIVKCANKAGLEVSGIALQSLAAGEAVLTEEEKALGVALIDLGGGTTDLAIFAGNSLRYSAVIPVGGNNLTNDIAVGLQTSLQNAEHLKKNYGCCLNALLGQEENIEIPGLGGRKARIISRRELAEIVHLRLSELLGLISKEIQKAGAANPVLAGAVISGGSAQIPGLPELVDETLFLPTRLGYPVVGGGLTDVIRDPAYATGVGLVLYGYRMQQESGLIRSRRKTRGSKGSFWSRLKNWFQEVV</sequence>
<keyword evidence="3 5" id="KW-0472">Membrane</keyword>
<keyword evidence="1 5" id="KW-1003">Cell membrane</keyword>
<feature type="domain" description="SHS2" evidence="7">
    <location>
        <begin position="6"/>
        <end position="193"/>
    </location>
</feature>
<evidence type="ECO:0000256" key="1">
    <source>
        <dbReference type="ARBA" id="ARBA00022475"/>
    </source>
</evidence>
<dbReference type="AlphaFoldDB" id="A0A7C3WNZ1"/>